<dbReference type="AlphaFoldDB" id="A0A222WPZ0"/>
<dbReference type="Gene3D" id="3.90.920.10">
    <property type="entry name" value="DNA primase, PRIM domain"/>
    <property type="match status" value="1"/>
</dbReference>
<dbReference type="Pfam" id="PF21686">
    <property type="entry name" value="LigD_Prim-Pol"/>
    <property type="match status" value="1"/>
</dbReference>
<sequence length="300" mass="33755">MGQAVKGTISIEGQEIPITNPNKPLWPEAGVTKALYLRKLAVLAPFLLKYCQHRLLTVIRWPHGIHGDFFYQKNAPRPRPDYIETTLQDGIEYIVLNKLPQLLWLGNQAALEFHPSLHQAGSHLPCEWMIDLDPSREVEPRIMEAASIVGEVLASLGLNSIPKTSGATGVQIIVPIRTGVTFDELRSIGLLVGQFVTEKHPHLFTLERLKKDRGTAIYFDYLQHYQGKTLAAPYTPRARPGATVSTPLTWEEVRRDVSPLDYHLLNIEERLNQIGDLIGMVPPQPVEDVLKHMRARAHPT</sequence>
<protein>
    <submittedName>
        <fullName evidence="2">DNA polymerase domain-containing protein</fullName>
    </submittedName>
</protein>
<dbReference type="KEGG" id="pkb:B4V02_19120"/>
<dbReference type="EMBL" id="CP020028">
    <property type="protein sequence ID" value="ASR48650.1"/>
    <property type="molecule type" value="Genomic_DNA"/>
</dbReference>
<dbReference type="NCBIfam" id="TIGR02778">
    <property type="entry name" value="ligD_pol"/>
    <property type="match status" value="1"/>
</dbReference>
<evidence type="ECO:0000259" key="1">
    <source>
        <dbReference type="Pfam" id="PF21686"/>
    </source>
</evidence>
<dbReference type="InterPro" id="IPR014145">
    <property type="entry name" value="LigD_pol_dom"/>
</dbReference>
<dbReference type="PANTHER" id="PTHR42705:SF2">
    <property type="entry name" value="BIFUNCTIONAL NON-HOMOLOGOUS END JOINING PROTEIN LIGD"/>
    <property type="match status" value="1"/>
</dbReference>
<dbReference type="RefSeq" id="WP_094155968.1">
    <property type="nucleotide sequence ID" value="NZ_CP020028.1"/>
</dbReference>
<dbReference type="OrthoDB" id="9802472at2"/>
<dbReference type="STRING" id="172713.GCA_001705305_03598"/>
<accession>A0A222WPZ0</accession>
<proteinExistence type="predicted"/>
<reference evidence="2 3" key="1">
    <citation type="submission" date="2017-03" db="EMBL/GenBank/DDBJ databases">
        <title>Complete genome sequence of Paenibacillus Kribbensis producing bioflocculants.</title>
        <authorList>
            <person name="Lee H.-G."/>
            <person name="Oh H.-M."/>
        </authorList>
    </citation>
    <scope>NUCLEOTIDE SEQUENCE [LARGE SCALE GENOMIC DNA]</scope>
    <source>
        <strain evidence="2 3">AM49</strain>
    </source>
</reference>
<name>A0A222WPZ0_9BACL</name>
<dbReference type="Proteomes" id="UP000214666">
    <property type="component" value="Chromosome"/>
</dbReference>
<keyword evidence="3" id="KW-1185">Reference proteome</keyword>
<dbReference type="PANTHER" id="PTHR42705">
    <property type="entry name" value="BIFUNCTIONAL NON-HOMOLOGOUS END JOINING PROTEIN LIGD"/>
    <property type="match status" value="1"/>
</dbReference>
<dbReference type="InterPro" id="IPR052171">
    <property type="entry name" value="NHEJ_LigD"/>
</dbReference>
<organism evidence="2 3">
    <name type="scientific">Paenibacillus kribbensis</name>
    <dbReference type="NCBI Taxonomy" id="172713"/>
    <lineage>
        <taxon>Bacteria</taxon>
        <taxon>Bacillati</taxon>
        <taxon>Bacillota</taxon>
        <taxon>Bacilli</taxon>
        <taxon>Bacillales</taxon>
        <taxon>Paenibacillaceae</taxon>
        <taxon>Paenibacillus</taxon>
    </lineage>
</organism>
<feature type="domain" description="DNA ligase D polymerase" evidence="1">
    <location>
        <begin position="37"/>
        <end position="277"/>
    </location>
</feature>
<evidence type="ECO:0000313" key="2">
    <source>
        <dbReference type="EMBL" id="ASR48650.1"/>
    </source>
</evidence>
<evidence type="ECO:0000313" key="3">
    <source>
        <dbReference type="Proteomes" id="UP000214666"/>
    </source>
</evidence>
<gene>
    <name evidence="2" type="ORF">B4V02_19120</name>
</gene>